<dbReference type="Gene3D" id="3.90.420.10">
    <property type="entry name" value="Oxidoreductase, molybdopterin-binding domain"/>
    <property type="match status" value="1"/>
</dbReference>
<dbReference type="Proteomes" id="UP000232163">
    <property type="component" value="Unassembled WGS sequence"/>
</dbReference>
<dbReference type="OrthoDB" id="9795587at2"/>
<dbReference type="InterPro" id="IPR006311">
    <property type="entry name" value="TAT_signal"/>
</dbReference>
<sequence length="326" mass="36740">MVAIHRKPAWAISEALATPEDAFLNRRTILKAWGLGTLAATAYAALPKSARAEGERKPAGNPALYPAKRNEAYKLDRSLTPEEISSKYNNFYEFGGSKDIWTEAQTLITNPWDIEIDGMVEKPFTIAFADLEAKIPLEERLYRHRCVEAWSMTVPWTGFSLAKLVEFAKPMASAKYIRFETFNDPSMASGQNGFLYTWPYVEGVTMAEAVNELAFVVTGVYGKPLLNQFGAPIRLALPWKYGFKSVKSIRKITFTDERPVSFWEGLASNEYGFWANVNPEVAHPRWSQAQERVLHTGETVPTLLFNGYGEQVASLYEGLESEPLYR</sequence>
<organism evidence="2 3">
    <name type="scientific">Phyllobacterium zundukense</name>
    <dbReference type="NCBI Taxonomy" id="1867719"/>
    <lineage>
        <taxon>Bacteria</taxon>
        <taxon>Pseudomonadati</taxon>
        <taxon>Pseudomonadota</taxon>
        <taxon>Alphaproteobacteria</taxon>
        <taxon>Hyphomicrobiales</taxon>
        <taxon>Phyllobacteriaceae</taxon>
        <taxon>Phyllobacterium</taxon>
    </lineage>
</organism>
<dbReference type="RefSeq" id="WP_099998240.1">
    <property type="nucleotide sequence ID" value="NZ_CP017940.1"/>
</dbReference>
<dbReference type="SUPFAM" id="SSF56524">
    <property type="entry name" value="Oxidoreductase molybdopterin-binding domain"/>
    <property type="match status" value="1"/>
</dbReference>
<protein>
    <submittedName>
        <fullName evidence="2">Mononuclear molybdenum enzyme YedY</fullName>
    </submittedName>
</protein>
<dbReference type="InterPro" id="IPR000572">
    <property type="entry name" value="OxRdtase_Mopterin-bd_dom"/>
</dbReference>
<dbReference type="AlphaFoldDB" id="A0A2N9VZ97"/>
<comment type="caution">
    <text evidence="2">The sequence shown here is derived from an EMBL/GenBank/DDBJ whole genome shotgun (WGS) entry which is preliminary data.</text>
</comment>
<reference evidence="2 3" key="1">
    <citation type="journal article" date="2017" name="Int J Environ Stud">
        <title>Does the Miocene-Pliocene relict legume Oxytropis triphylla form nitrogen-fixing nodules with a combination of bacterial strains?</title>
        <authorList>
            <person name="Safronova V."/>
            <person name="Belimov A."/>
            <person name="Sazanova A."/>
            <person name="Kuznetsova I."/>
            <person name="Popova J."/>
            <person name="Andronov E."/>
            <person name="Verkhozina A."/>
            <person name="Tikhonovich I."/>
        </authorList>
    </citation>
    <scope>NUCLEOTIDE SEQUENCE [LARGE SCALE GENOMIC DNA]</scope>
    <source>
        <strain evidence="2 3">Tri-38</strain>
    </source>
</reference>
<gene>
    <name evidence="2" type="ORF">B5P45_10595</name>
</gene>
<evidence type="ECO:0000259" key="1">
    <source>
        <dbReference type="Pfam" id="PF00174"/>
    </source>
</evidence>
<dbReference type="NCBIfam" id="NF003767">
    <property type="entry name" value="PRK05363.1"/>
    <property type="match status" value="1"/>
</dbReference>
<dbReference type="PANTHER" id="PTHR43032:SF3">
    <property type="entry name" value="PROTEIN-METHIONINE-SULFOXIDE REDUCTASE CATALYTIC SUBUNIT MSRP"/>
    <property type="match status" value="1"/>
</dbReference>
<proteinExistence type="predicted"/>
<feature type="domain" description="Oxidoreductase molybdopterin-binding" evidence="1">
    <location>
        <begin position="109"/>
        <end position="263"/>
    </location>
</feature>
<dbReference type="InterPro" id="IPR036374">
    <property type="entry name" value="OxRdtase_Mopterin-bd_sf"/>
</dbReference>
<dbReference type="PROSITE" id="PS51318">
    <property type="entry name" value="TAT"/>
    <property type="match status" value="1"/>
</dbReference>
<name>A0A2N9VZ97_9HYPH</name>
<dbReference type="KEGG" id="pht:BLM14_04225"/>
<dbReference type="PANTHER" id="PTHR43032">
    <property type="entry name" value="PROTEIN-METHIONINE-SULFOXIDE REDUCTASE"/>
    <property type="match status" value="1"/>
</dbReference>
<keyword evidence="3" id="KW-1185">Reference proteome</keyword>
<dbReference type="Pfam" id="PF00174">
    <property type="entry name" value="Oxidored_molyb"/>
    <property type="match status" value="1"/>
</dbReference>
<accession>A0A2N9VZ97</accession>
<evidence type="ECO:0000313" key="2">
    <source>
        <dbReference type="EMBL" id="PIO44815.1"/>
    </source>
</evidence>
<evidence type="ECO:0000313" key="3">
    <source>
        <dbReference type="Proteomes" id="UP000232163"/>
    </source>
</evidence>
<dbReference type="EMBL" id="MZMT01000026">
    <property type="protein sequence ID" value="PIO44815.1"/>
    <property type="molecule type" value="Genomic_DNA"/>
</dbReference>